<reference evidence="3" key="1">
    <citation type="submission" date="2015-05" db="EMBL/GenBank/DDBJ databases">
        <authorList>
            <person name="Wang D.B."/>
            <person name="Wang M."/>
        </authorList>
    </citation>
    <scope>NUCLEOTIDE SEQUENCE</scope>
    <source>
        <strain evidence="3">36-1</strain>
    </source>
</reference>
<keyword evidence="6" id="KW-1185">Reference proteome</keyword>
<dbReference type="EMBL" id="JAWRVI010000015">
    <property type="protein sequence ID" value="KAK4090606.1"/>
    <property type="molecule type" value="Genomic_DNA"/>
</dbReference>
<evidence type="ECO:0000313" key="4">
    <source>
        <dbReference type="Proteomes" id="UP000078240"/>
    </source>
</evidence>
<dbReference type="AlphaFoldDB" id="A0A179GS29"/>
<dbReference type="EMBL" id="LCWV01000042">
    <property type="protein sequence ID" value="PWI64899.1"/>
    <property type="molecule type" value="Genomic_DNA"/>
</dbReference>
<evidence type="ECO:0000313" key="1">
    <source>
        <dbReference type="EMBL" id="KAK4090606.1"/>
    </source>
</evidence>
<dbReference type="Proteomes" id="UP000245956">
    <property type="component" value="Unassembled WGS sequence"/>
</dbReference>
<name>A0A179GS29_PURLI</name>
<evidence type="ECO:0000313" key="3">
    <source>
        <dbReference type="EMBL" id="PWI64899.1"/>
    </source>
</evidence>
<comment type="caution">
    <text evidence="2">The sequence shown here is derived from an EMBL/GenBank/DDBJ whole genome shotgun (WGS) entry which is preliminary data.</text>
</comment>
<gene>
    <name evidence="3" type="ORF">PCL_08446</name>
    <name evidence="1" type="ORF">Purlil1_5278</name>
    <name evidence="2" type="ORF">VFPBJ_06289</name>
</gene>
<reference evidence="3 5" key="2">
    <citation type="journal article" date="2016" name="Front. Microbiol.">
        <title>Genome and transcriptome sequences reveal the specific parasitism of the nematophagous Purpureocillium lilacinum 36-1.</title>
        <authorList>
            <person name="Xie J."/>
            <person name="Li S."/>
            <person name="Mo C."/>
            <person name="Xiao X."/>
            <person name="Peng D."/>
            <person name="Wang G."/>
            <person name="Xiao Y."/>
        </authorList>
    </citation>
    <scope>NUCLEOTIDE SEQUENCE [LARGE SCALE GENOMIC DNA]</scope>
    <source>
        <strain evidence="3 5">36-1</strain>
    </source>
</reference>
<reference evidence="1 6" key="5">
    <citation type="journal article" date="2024" name="Microbiol. Resour. Announc.">
        <title>Genome annotations for the ascomycete fungi Trichoderma harzianum, Trichoderma aggressivum, and Purpureocillium lilacinum.</title>
        <authorList>
            <person name="Beijen E.P.W."/>
            <person name="Ohm R.A."/>
        </authorList>
    </citation>
    <scope>NUCLEOTIDE SEQUENCE [LARGE SCALE GENOMIC DNA]</scope>
    <source>
        <strain evidence="1 6">CBS 150709</strain>
    </source>
</reference>
<proteinExistence type="predicted"/>
<accession>A0A179GS29</accession>
<reference evidence="2 4" key="3">
    <citation type="submission" date="2016-01" db="EMBL/GenBank/DDBJ databases">
        <title>Biosynthesis of antibiotic leucinostatins and their inhibition on Phytophthora in bio-control Purpureocillium lilacinum.</title>
        <authorList>
            <person name="Wang G."/>
            <person name="Liu Z."/>
            <person name="Lin R."/>
            <person name="Li E."/>
            <person name="Mao Z."/>
            <person name="Ling J."/>
            <person name="Yin W."/>
            <person name="Xie B."/>
        </authorList>
    </citation>
    <scope>NUCLEOTIDE SEQUENCE [LARGE SCALE GENOMIC DNA]</scope>
    <source>
        <strain evidence="2">PLBJ-1</strain>
    </source>
</reference>
<sequence length="417" mass="45519">MSLIPEVQILEREQYFTQHLIPILDEDPNSQLGLSSVRIRTKVIGLTASNITVAKVGFLFGWWDVHPLPKSTPAPFNDSSRYGRTSAWGYAEVLESTAPFVEKGDYLWGYQPIGTLAQDLEVRDAGIPDHVIVTSAHRQHIAPFYNRYIKFSSGIKPAVISKSSSIGYDACIRVMYETSYLLAHFVFAAVPGHQVHPGPDMTTPWTADMADLTAATVVNFAPGSKAGLSLAHILKYSRSAARPRRLVAAPTSSSYSFVEATGIYDYTKSTDESALEALTAIGAASREKIVLVDFGGRGGVAQSWATELRAGGKDVLLLSLGYEIAEMTPQEFSKSLTSSSAVQAVRVSVSSIRDRAIALQGEERYFGELNTSWRSFRAHGVRGLDVTWGSGMEAVRQGWEQLTKGELKAGECLAYLI</sequence>
<organism evidence="2 4">
    <name type="scientific">Purpureocillium lilacinum</name>
    <name type="common">Paecilomyces lilacinus</name>
    <dbReference type="NCBI Taxonomy" id="33203"/>
    <lineage>
        <taxon>Eukaryota</taxon>
        <taxon>Fungi</taxon>
        <taxon>Dikarya</taxon>
        <taxon>Ascomycota</taxon>
        <taxon>Pezizomycotina</taxon>
        <taxon>Sordariomycetes</taxon>
        <taxon>Hypocreomycetidae</taxon>
        <taxon>Hypocreales</taxon>
        <taxon>Ophiocordycipitaceae</taxon>
        <taxon>Purpureocillium</taxon>
    </lineage>
</organism>
<evidence type="ECO:0000313" key="2">
    <source>
        <dbReference type="EMBL" id="OAQ80704.1"/>
    </source>
</evidence>
<reference evidence="1" key="4">
    <citation type="submission" date="2023-11" db="EMBL/GenBank/DDBJ databases">
        <authorList>
            <person name="Beijen E."/>
            <person name="Ohm R.A."/>
        </authorList>
    </citation>
    <scope>NUCLEOTIDE SEQUENCE</scope>
    <source>
        <strain evidence="1">CBS 150709</strain>
    </source>
</reference>
<dbReference type="Proteomes" id="UP000078240">
    <property type="component" value="Unassembled WGS sequence"/>
</dbReference>
<dbReference type="InterPro" id="IPR021276">
    <property type="entry name" value="DUF2855"/>
</dbReference>
<dbReference type="Proteomes" id="UP001287286">
    <property type="component" value="Unassembled WGS sequence"/>
</dbReference>
<dbReference type="EMBL" id="LSBH01000004">
    <property type="protein sequence ID" value="OAQ80704.1"/>
    <property type="molecule type" value="Genomic_DNA"/>
</dbReference>
<evidence type="ECO:0000313" key="5">
    <source>
        <dbReference type="Proteomes" id="UP000245956"/>
    </source>
</evidence>
<protein>
    <submittedName>
        <fullName evidence="2">Uncharacterized protein</fullName>
    </submittedName>
</protein>
<dbReference type="Pfam" id="PF11017">
    <property type="entry name" value="DUF2855"/>
    <property type="match status" value="1"/>
</dbReference>
<evidence type="ECO:0000313" key="6">
    <source>
        <dbReference type="Proteomes" id="UP001287286"/>
    </source>
</evidence>